<dbReference type="OrthoDB" id="9802739at2"/>
<dbReference type="InterPro" id="IPR022675">
    <property type="entry name" value="G6P_DH_C"/>
</dbReference>
<reference evidence="11 12" key="2">
    <citation type="submission" date="2014-07" db="EMBL/GenBank/DDBJ databases">
        <authorList>
            <person name="Zhang J.E."/>
            <person name="Yang H."/>
            <person name="Guo J."/>
            <person name="Deng Z."/>
            <person name="Luo H."/>
            <person name="Luo M."/>
            <person name="Zhao B."/>
        </authorList>
    </citation>
    <scope>NUCLEOTIDE SEQUENCE [LARGE SCALE GENOMIC DNA]</scope>
    <source>
        <strain evidence="11">ATCC 10762</strain>
        <strain evidence="12">ATCC 10762 / DSM 40127 / CCM 3239 / JCM 4008 / LMG 5968 / NBRC 12843 / NCIMB 8234 / A-377</strain>
    </source>
</reference>
<keyword evidence="12" id="KW-1185">Reference proteome</keyword>
<comment type="similarity">
    <text evidence="2 7">Belongs to the glucose-6-phosphate dehydrogenase family.</text>
</comment>
<organism evidence="11 12">
    <name type="scientific">Kitasatospora aureofaciens</name>
    <name type="common">Streptomyces aureofaciens</name>
    <dbReference type="NCBI Taxonomy" id="1894"/>
    <lineage>
        <taxon>Bacteria</taxon>
        <taxon>Bacillati</taxon>
        <taxon>Actinomycetota</taxon>
        <taxon>Actinomycetes</taxon>
        <taxon>Kitasatosporales</taxon>
        <taxon>Streptomycetaceae</taxon>
        <taxon>Kitasatospora</taxon>
    </lineage>
</organism>
<evidence type="ECO:0000256" key="4">
    <source>
        <dbReference type="ARBA" id="ARBA00022857"/>
    </source>
</evidence>
<dbReference type="NCBIfam" id="NF009492">
    <property type="entry name" value="PRK12853.1-3"/>
    <property type="match status" value="1"/>
</dbReference>
<accession>A0A8H9I2Q9</accession>
<dbReference type="Proteomes" id="UP000610124">
    <property type="component" value="Unassembled WGS sequence"/>
</dbReference>
<feature type="binding site" evidence="7">
    <location>
        <position position="142"/>
    </location>
    <ligand>
        <name>NADP(+)</name>
        <dbReference type="ChEBI" id="CHEBI:58349"/>
    </ligand>
</feature>
<dbReference type="PANTHER" id="PTHR23429">
    <property type="entry name" value="GLUCOSE-6-PHOSPHATE 1-DEHYDROGENASE G6PD"/>
    <property type="match status" value="1"/>
</dbReference>
<feature type="domain" description="Glucose-6-phosphate dehydrogenase NAD-binding" evidence="8">
    <location>
        <begin position="13"/>
        <end position="177"/>
    </location>
</feature>
<evidence type="ECO:0000256" key="1">
    <source>
        <dbReference type="ARBA" id="ARBA00004937"/>
    </source>
</evidence>
<dbReference type="Pfam" id="PF02781">
    <property type="entry name" value="G6PD_C"/>
    <property type="match status" value="1"/>
</dbReference>
<keyword evidence="5 7" id="KW-0560">Oxidoreductase</keyword>
<dbReference type="Gene3D" id="3.30.360.10">
    <property type="entry name" value="Dihydrodipicolinate Reductase, domain 2"/>
    <property type="match status" value="1"/>
</dbReference>
<accession>A0A1E7N9L5</accession>
<evidence type="ECO:0000313" key="12">
    <source>
        <dbReference type="Proteomes" id="UP000037395"/>
    </source>
</evidence>
<dbReference type="GeneID" id="97489276"/>
<reference evidence="10" key="5">
    <citation type="submission" date="2020-09" db="EMBL/GenBank/DDBJ databases">
        <authorList>
            <person name="Sun Q."/>
            <person name="Ohkuma M."/>
        </authorList>
    </citation>
    <scope>NUCLEOTIDE SEQUENCE</scope>
    <source>
        <strain evidence="10">JCM 4434</strain>
    </source>
</reference>
<dbReference type="InterPro" id="IPR022674">
    <property type="entry name" value="G6P_DH_NAD-bd"/>
</dbReference>
<feature type="domain" description="Glucose-6-phosphate dehydrogenase C-terminal" evidence="9">
    <location>
        <begin position="184"/>
        <end position="457"/>
    </location>
</feature>
<dbReference type="InterPro" id="IPR019796">
    <property type="entry name" value="G6P_DH_AS"/>
</dbReference>
<dbReference type="Proteomes" id="UP000037395">
    <property type="component" value="Unassembled WGS sequence"/>
</dbReference>
<feature type="binding site" evidence="7">
    <location>
        <position position="176"/>
    </location>
    <ligand>
        <name>substrate</name>
    </ligand>
</feature>
<evidence type="ECO:0000256" key="5">
    <source>
        <dbReference type="ARBA" id="ARBA00023002"/>
    </source>
</evidence>
<evidence type="ECO:0000256" key="2">
    <source>
        <dbReference type="ARBA" id="ARBA00009975"/>
    </source>
</evidence>
<sequence length="481" mass="53653">MTAPTSTAADVLVIFGITGDLARKMTFRSLYRLERRRLLRCPVVGVARQEWSATALLDHARHAIEDTGETIDEDVFQRFAQRLSMTSGDFGDPSTYDRLARTIETRHTPVFYLEIPPSLFGRVVEGLAGANLTAQARVVVEKPFGHDLASARALNAQLRRLLEEQQILRIDHFLGKEPSLDILFLRFANSVLEPLWNRDRIQCVQITMAEDFGVADRGSFYDPVGALRDVVQNHLLQLIGLFASEPPSTADADGLRDKRVEVFRAIPSADPRHYVRGQYDGYLAVPGVSPDSQTETYAALRLEIDNWRWSGVPIFIRAGKALPERVTEIRVVFKRPPGVAFAPTCAPDPNELILRIDPDPGVDLVVQAKQPGARATRTVDLSLIFSEELGEAPEPYERLLGDAMEGDSSLFTREDSVEETWRIVQPLLDAPPPVEPYKSGSWGPAGADKLLAGHPRWRDPWLHSRAMSQHRTQLDTPGRTG</sequence>
<evidence type="ECO:0000256" key="7">
    <source>
        <dbReference type="HAMAP-Rule" id="MF_00966"/>
    </source>
</evidence>
<dbReference type="PANTHER" id="PTHR23429:SF0">
    <property type="entry name" value="GLUCOSE-6-PHOSPHATE 1-DEHYDROGENASE"/>
    <property type="match status" value="1"/>
</dbReference>
<dbReference type="GO" id="GO:0004345">
    <property type="term" value="F:glucose-6-phosphate dehydrogenase activity"/>
    <property type="evidence" value="ECO:0007669"/>
    <property type="project" value="UniProtKB-UniRule"/>
</dbReference>
<dbReference type="HAMAP" id="MF_00966">
    <property type="entry name" value="G6PD"/>
    <property type="match status" value="1"/>
</dbReference>
<comment type="catalytic activity">
    <reaction evidence="7">
        <text>D-glucose 6-phosphate + NADP(+) = 6-phospho-D-glucono-1,5-lactone + NADPH + H(+)</text>
        <dbReference type="Rhea" id="RHEA:15841"/>
        <dbReference type="ChEBI" id="CHEBI:15378"/>
        <dbReference type="ChEBI" id="CHEBI:57783"/>
        <dbReference type="ChEBI" id="CHEBI:57955"/>
        <dbReference type="ChEBI" id="CHEBI:58349"/>
        <dbReference type="ChEBI" id="CHEBI:61548"/>
        <dbReference type="EC" id="1.1.1.49"/>
    </reaction>
</comment>
<dbReference type="NCBIfam" id="TIGR00871">
    <property type="entry name" value="zwf"/>
    <property type="match status" value="1"/>
</dbReference>
<dbReference type="EMBL" id="BMUB01000024">
    <property type="protein sequence ID" value="GGV00284.1"/>
    <property type="molecule type" value="Genomic_DNA"/>
</dbReference>
<feature type="binding site" evidence="7">
    <location>
        <position position="210"/>
    </location>
    <ligand>
        <name>substrate</name>
    </ligand>
</feature>
<feature type="binding site" evidence="7">
    <location>
        <begin position="89"/>
        <end position="90"/>
    </location>
    <ligand>
        <name>NADP(+)</name>
        <dbReference type="ChEBI" id="CHEBI:58349"/>
    </ligand>
</feature>
<dbReference type="GO" id="GO:0006006">
    <property type="term" value="P:glucose metabolic process"/>
    <property type="evidence" value="ECO:0007669"/>
    <property type="project" value="UniProtKB-KW"/>
</dbReference>
<name>A0A1E7N9L5_KITAU</name>
<evidence type="ECO:0000313" key="10">
    <source>
        <dbReference type="EMBL" id="GGV00284.1"/>
    </source>
</evidence>
<dbReference type="PRINTS" id="PR00079">
    <property type="entry name" value="G6PDHDRGNASE"/>
</dbReference>
<dbReference type="GO" id="GO:0050661">
    <property type="term" value="F:NADP binding"/>
    <property type="evidence" value="ECO:0007669"/>
    <property type="project" value="UniProtKB-UniRule"/>
</dbReference>
<dbReference type="EC" id="1.1.1.49" evidence="7"/>
<evidence type="ECO:0000259" key="8">
    <source>
        <dbReference type="Pfam" id="PF00479"/>
    </source>
</evidence>
<comment type="function">
    <text evidence="7">Catalyzes the oxidation of glucose 6-phosphate to 6-phosphogluconolactone.</text>
</comment>
<evidence type="ECO:0000259" key="9">
    <source>
        <dbReference type="Pfam" id="PF02781"/>
    </source>
</evidence>
<dbReference type="Pfam" id="PF00479">
    <property type="entry name" value="G6PD_N"/>
    <property type="match status" value="1"/>
</dbReference>
<reference evidence="12" key="3">
    <citation type="submission" date="2016-08" db="EMBL/GenBank/DDBJ databases">
        <title>Sequencing, assembly and comparative genomics of S. aureofaciens ATCC 10762.</title>
        <authorList>
            <person name="Gradnigo J.S."/>
            <person name="Johnson N."/>
            <person name="Somerville G.A."/>
        </authorList>
    </citation>
    <scope>NUCLEOTIDE SEQUENCE [LARGE SCALE GENOMIC DNA]</scope>
    <source>
        <strain evidence="12">ATCC 10762 / DSM 40127 / CCM 3239 / JCM 4008 / LMG 5968 / NBRC 12843 / NCIMB 8234 / A-377</strain>
    </source>
</reference>
<dbReference type="Gene3D" id="3.40.50.720">
    <property type="entry name" value="NAD(P)-binding Rossmann-like Domain"/>
    <property type="match status" value="1"/>
</dbReference>
<comment type="caution">
    <text evidence="7">Lacks conserved residue(s) required for the propagation of feature annotation.</text>
</comment>
<evidence type="ECO:0000313" key="11">
    <source>
        <dbReference type="EMBL" id="OEV37381.1"/>
    </source>
</evidence>
<proteinExistence type="inferred from homology"/>
<feature type="binding site" evidence="7">
    <location>
        <position position="320"/>
    </location>
    <ligand>
        <name>substrate</name>
    </ligand>
</feature>
<dbReference type="GO" id="GO:0009051">
    <property type="term" value="P:pentose-phosphate shunt, oxidative branch"/>
    <property type="evidence" value="ECO:0007669"/>
    <property type="project" value="TreeGrafter"/>
</dbReference>
<dbReference type="InterPro" id="IPR001282">
    <property type="entry name" value="G6P_DH"/>
</dbReference>
<reference evidence="10 13" key="1">
    <citation type="journal article" date="2014" name="Int. J. Syst. Evol. Microbiol.">
        <title>Complete genome sequence of Corynebacterium casei LMG S-19264T (=DSM 44701T), isolated from a smear-ripened cheese.</title>
        <authorList>
            <consortium name="US DOE Joint Genome Institute (JGI-PGF)"/>
            <person name="Walter F."/>
            <person name="Albersmeier A."/>
            <person name="Kalinowski J."/>
            <person name="Ruckert C."/>
        </authorList>
    </citation>
    <scope>NUCLEOTIDE SEQUENCE [LARGE SCALE GENOMIC DNA]</scope>
    <source>
        <strain evidence="10 13">JCM 4434</strain>
    </source>
</reference>
<evidence type="ECO:0000313" key="13">
    <source>
        <dbReference type="Proteomes" id="UP000610124"/>
    </source>
</evidence>
<dbReference type="PIRSF" id="PIRSF000110">
    <property type="entry name" value="G6PD"/>
    <property type="match status" value="1"/>
</dbReference>
<reference evidence="11" key="4">
    <citation type="submission" date="2016-08" db="EMBL/GenBank/DDBJ databases">
        <title>Sequencing, Assembly and Comparative Genomics of S. aureofaciens ATCC 10762.</title>
        <authorList>
            <person name="Gradnigo J.S."/>
            <person name="Johnson N."/>
            <person name="Somerville G.A."/>
        </authorList>
    </citation>
    <scope>NUCLEOTIDE SEQUENCE [LARGE SCALE GENOMIC DNA]</scope>
    <source>
        <strain evidence="11">ATCC 10762</strain>
    </source>
</reference>
<dbReference type="GO" id="GO:0005829">
    <property type="term" value="C:cytosol"/>
    <property type="evidence" value="ECO:0007669"/>
    <property type="project" value="TreeGrafter"/>
</dbReference>
<dbReference type="UniPathway" id="UPA00115">
    <property type="reaction ID" value="UER00408"/>
</dbReference>
<dbReference type="RefSeq" id="WP_046385940.1">
    <property type="nucleotide sequence ID" value="NZ_BMUB01000024.1"/>
</dbReference>
<dbReference type="InterPro" id="IPR036291">
    <property type="entry name" value="NAD(P)-bd_dom_sf"/>
</dbReference>
<keyword evidence="4 7" id="KW-0521">NADP</keyword>
<protein>
    <recommendedName>
        <fullName evidence="7">Glucose-6-phosphate 1-dehydrogenase</fullName>
        <shortName evidence="7">G6PD</shortName>
        <ecNumber evidence="7">1.1.1.49</ecNumber>
    </recommendedName>
</protein>
<comment type="pathway">
    <text evidence="1 7">Carbohydrate degradation; pentose phosphate pathway; D-ribulose 5-phosphate from D-glucose 6-phosphate (oxidative stage): step 1/3.</text>
</comment>
<dbReference type="SUPFAM" id="SSF51735">
    <property type="entry name" value="NAD(P)-binding Rossmann-fold domains"/>
    <property type="match status" value="1"/>
</dbReference>
<feature type="binding site" evidence="7">
    <location>
        <position position="48"/>
    </location>
    <ligand>
        <name>NADP(+)</name>
        <dbReference type="ChEBI" id="CHEBI:58349"/>
    </ligand>
</feature>
<dbReference type="PROSITE" id="PS00069">
    <property type="entry name" value="G6P_DEHYDROGENASE"/>
    <property type="match status" value="1"/>
</dbReference>
<feature type="binding site" evidence="7">
    <location>
        <position position="172"/>
    </location>
    <ligand>
        <name>substrate</name>
    </ligand>
</feature>
<dbReference type="EMBL" id="JPRF03000021">
    <property type="protein sequence ID" value="OEV37381.1"/>
    <property type="molecule type" value="Genomic_DNA"/>
</dbReference>
<feature type="binding site" evidence="7">
    <location>
        <position position="229"/>
    </location>
    <ligand>
        <name>substrate</name>
    </ligand>
</feature>
<dbReference type="AlphaFoldDB" id="A0A1E7N9L5"/>
<evidence type="ECO:0000256" key="6">
    <source>
        <dbReference type="ARBA" id="ARBA00023277"/>
    </source>
</evidence>
<gene>
    <name evidence="10" type="primary">zwf1</name>
    <name evidence="7" type="synonym">zwf</name>
    <name evidence="10" type="ORF">GCM10010502_63420</name>
    <name evidence="11" type="ORF">HS99_0006265</name>
</gene>
<keyword evidence="3 7" id="KW-0313">Glucose metabolism</keyword>
<keyword evidence="6 7" id="KW-0119">Carbohydrate metabolism</keyword>
<evidence type="ECO:0000256" key="3">
    <source>
        <dbReference type="ARBA" id="ARBA00022526"/>
    </source>
</evidence>
<dbReference type="SUPFAM" id="SSF55347">
    <property type="entry name" value="Glyceraldehyde-3-phosphate dehydrogenase-like, C-terminal domain"/>
    <property type="match status" value="1"/>
</dbReference>
<feature type="active site" description="Proton acceptor" evidence="7">
    <location>
        <position position="234"/>
    </location>
</feature>
<comment type="caution">
    <text evidence="11">The sequence shown here is derived from an EMBL/GenBank/DDBJ whole genome shotgun (WGS) entry which is preliminary data.</text>
</comment>
<dbReference type="KEGG" id="kau:B6264_29740"/>